<dbReference type="InParanoid" id="A0A2P6MUH6"/>
<feature type="region of interest" description="Disordered" evidence="1">
    <location>
        <begin position="665"/>
        <end position="691"/>
    </location>
</feature>
<feature type="signal peptide" evidence="2">
    <location>
        <begin position="1"/>
        <end position="17"/>
    </location>
</feature>
<evidence type="ECO:0000256" key="1">
    <source>
        <dbReference type="SAM" id="MobiDB-lite"/>
    </source>
</evidence>
<reference evidence="3 4" key="1">
    <citation type="journal article" date="2018" name="Genome Biol. Evol.">
        <title>Multiple Roots of Fruiting Body Formation in Amoebozoa.</title>
        <authorList>
            <person name="Hillmann F."/>
            <person name="Forbes G."/>
            <person name="Novohradska S."/>
            <person name="Ferling I."/>
            <person name="Riege K."/>
            <person name="Groth M."/>
            <person name="Westermann M."/>
            <person name="Marz M."/>
            <person name="Spaller T."/>
            <person name="Winckler T."/>
            <person name="Schaap P."/>
            <person name="Glockner G."/>
        </authorList>
    </citation>
    <scope>NUCLEOTIDE SEQUENCE [LARGE SCALE GENOMIC DNA]</scope>
    <source>
        <strain evidence="3 4">Jena</strain>
    </source>
</reference>
<comment type="caution">
    <text evidence="3">The sequence shown here is derived from an EMBL/GenBank/DDBJ whole genome shotgun (WGS) entry which is preliminary data.</text>
</comment>
<feature type="compositionally biased region" description="Low complexity" evidence="1">
    <location>
        <begin position="665"/>
        <end position="674"/>
    </location>
</feature>
<feature type="region of interest" description="Disordered" evidence="1">
    <location>
        <begin position="589"/>
        <end position="649"/>
    </location>
</feature>
<proteinExistence type="predicted"/>
<evidence type="ECO:0000313" key="3">
    <source>
        <dbReference type="EMBL" id="PRP75359.1"/>
    </source>
</evidence>
<organism evidence="3 4">
    <name type="scientific">Planoprotostelium fungivorum</name>
    <dbReference type="NCBI Taxonomy" id="1890364"/>
    <lineage>
        <taxon>Eukaryota</taxon>
        <taxon>Amoebozoa</taxon>
        <taxon>Evosea</taxon>
        <taxon>Variosea</taxon>
        <taxon>Cavosteliida</taxon>
        <taxon>Cavosteliaceae</taxon>
        <taxon>Planoprotostelium</taxon>
    </lineage>
</organism>
<dbReference type="EMBL" id="MDYQ01000395">
    <property type="protein sequence ID" value="PRP75359.1"/>
    <property type="molecule type" value="Genomic_DNA"/>
</dbReference>
<name>A0A2P6MUH6_9EUKA</name>
<feature type="compositionally biased region" description="Low complexity" evidence="1">
    <location>
        <begin position="681"/>
        <end position="691"/>
    </location>
</feature>
<keyword evidence="4" id="KW-1185">Reference proteome</keyword>
<sequence length="732" mass="77756">MRGALSLFLLCIALSQALVYETSFTVVPTTGYFSPIYKADAPAVFNIKFGGLSGPTFSASLCDERLVYDSTTTCTTYQVVVGTYSNEIIVFPNPVILTVIQSDIVQITLGQTYTSLNDTSYEFSSNVPYIYSLSTPSSFFFFDNSVGFSDRINVAANVTLTTRGSVHPLYATTYPQTYSVLVNGFIFGSSFMYKGETYYASASVCSSQDAVVLVDQSQSTNLNLVPARSCNSFTFGNGAFNLTAISTETLATLNASTSGNYIAICQTYGDSSDNYALVKLVNTGVTSTGGFINGNTIQTQPGSFDAVFNCGNDSSINLSIQVNGPYEPISINAGTEQTNLPTGFYQINVPTGIISDPFSGNLPNQLGVQTTCSMETSFDYFGSINYGIFDLCYTVTDDSTFDIPPQYSAFVIQPPQGYCIRSDGIPSNSSSSVYLYSNTSMTSFYEDENTTLYTVTCSDDILYVQLGDPSPMTINFTLVPISGQGVYGQTYDVDGLLILQYPPLTASAGMFSVNITGSTSSLISVANPRILAKRAVYDSYMPASNSLQTNTSPLSQFIVLVRGQGQMTTELGTSDGLNVGYDTEYNLYPSTSSTSSTEPSSSTSSISSEESTSAEEFSTESPSTSTVGSTDSTISVQSTSTSSTLSTSSSSFLFPTAVLSSSSSSSTSSVVSSSENEQHGTNSSSADATTTTSASVSFTDTSVIPTINISSDSFMVKASVLSAVFMVLFCLC</sequence>
<gene>
    <name evidence="3" type="ORF">PROFUN_05670</name>
</gene>
<evidence type="ECO:0000256" key="2">
    <source>
        <dbReference type="SAM" id="SignalP"/>
    </source>
</evidence>
<dbReference type="Proteomes" id="UP000241769">
    <property type="component" value="Unassembled WGS sequence"/>
</dbReference>
<feature type="chain" id="PRO_5015116498" evidence="2">
    <location>
        <begin position="18"/>
        <end position="732"/>
    </location>
</feature>
<accession>A0A2P6MUH6</accession>
<evidence type="ECO:0000313" key="4">
    <source>
        <dbReference type="Proteomes" id="UP000241769"/>
    </source>
</evidence>
<keyword evidence="2" id="KW-0732">Signal</keyword>
<protein>
    <submittedName>
        <fullName evidence="3">Uncharacterized protein</fullName>
    </submittedName>
</protein>
<dbReference type="AlphaFoldDB" id="A0A2P6MUH6"/>